<comment type="function">
    <text evidence="1">Needed for flagellar regrowth and assembly.</text>
</comment>
<dbReference type="InterPro" id="IPR018035">
    <property type="entry name" value="Flagellar_FliH/T3SS_HrpE"/>
</dbReference>
<keyword evidence="9" id="KW-1006">Bacterial flagellum protein export</keyword>
<dbReference type="RefSeq" id="WP_066612520.1">
    <property type="nucleotide sequence ID" value="NZ_LQQU01000023.1"/>
</dbReference>
<evidence type="ECO:0000256" key="3">
    <source>
        <dbReference type="ARBA" id="ARBA00006602"/>
    </source>
</evidence>
<evidence type="ECO:0000256" key="4">
    <source>
        <dbReference type="ARBA" id="ARBA00016507"/>
    </source>
</evidence>
<dbReference type="Proteomes" id="UP000076625">
    <property type="component" value="Unassembled WGS sequence"/>
</dbReference>
<keyword evidence="11" id="KW-0966">Cell projection</keyword>
<dbReference type="InterPro" id="IPR051472">
    <property type="entry name" value="T3SS_Stator/FliH"/>
</dbReference>
<organism evidence="11 12">
    <name type="scientific">Crenobacter luteus</name>
    <dbReference type="NCBI Taxonomy" id="1452487"/>
    <lineage>
        <taxon>Bacteria</taxon>
        <taxon>Pseudomonadati</taxon>
        <taxon>Pseudomonadota</taxon>
        <taxon>Betaproteobacteria</taxon>
        <taxon>Neisseriales</taxon>
        <taxon>Neisseriaceae</taxon>
        <taxon>Crenobacter</taxon>
    </lineage>
</organism>
<dbReference type="Pfam" id="PF02108">
    <property type="entry name" value="FliH"/>
    <property type="match status" value="1"/>
</dbReference>
<comment type="caution">
    <text evidence="11">The sequence shown here is derived from an EMBL/GenBank/DDBJ whole genome shotgun (WGS) entry which is preliminary data.</text>
</comment>
<dbReference type="PANTHER" id="PTHR34982">
    <property type="entry name" value="YOP PROTEINS TRANSLOCATION PROTEIN L"/>
    <property type="match status" value="1"/>
</dbReference>
<comment type="subcellular location">
    <subcellularLocation>
        <location evidence="2">Cytoplasm</location>
    </subcellularLocation>
</comment>
<dbReference type="EMBL" id="LQQU01000023">
    <property type="protein sequence ID" value="KZE31737.1"/>
    <property type="molecule type" value="Genomic_DNA"/>
</dbReference>
<evidence type="ECO:0000313" key="12">
    <source>
        <dbReference type="Proteomes" id="UP000076625"/>
    </source>
</evidence>
<dbReference type="GO" id="GO:0015031">
    <property type="term" value="P:protein transport"/>
    <property type="evidence" value="ECO:0007669"/>
    <property type="project" value="UniProtKB-KW"/>
</dbReference>
<evidence type="ECO:0000256" key="7">
    <source>
        <dbReference type="ARBA" id="ARBA00022795"/>
    </source>
</evidence>
<sequence length="224" mass="24134">MKSWRPFRFPPLAQLAPADDSAASLQDSLADGFRQGMDAGYREGFESGEQAGRDAGHAAGLAEGRQQGFEAARREVLARFDGLAAPLDAAAAALARTVDDYQSALRDDVVELVARVARQVIRCELTLRPAQILDLVEETLATLPKVSGEVEIALNADECERIRELAPERAARWRLVADAKLAPGECRIRADDSEADAGCQQRLAACLEQVREQLAEAPALPGEG</sequence>
<evidence type="ECO:0000256" key="2">
    <source>
        <dbReference type="ARBA" id="ARBA00004496"/>
    </source>
</evidence>
<keyword evidence="12" id="KW-1185">Reference proteome</keyword>
<dbReference type="GO" id="GO:0009288">
    <property type="term" value="C:bacterial-type flagellum"/>
    <property type="evidence" value="ECO:0007669"/>
    <property type="project" value="InterPro"/>
</dbReference>
<dbReference type="STRING" id="1452487.AVW16_00705"/>
<evidence type="ECO:0000256" key="1">
    <source>
        <dbReference type="ARBA" id="ARBA00003041"/>
    </source>
</evidence>
<dbReference type="OrthoDB" id="6397640at2"/>
<feature type="domain" description="Flagellar assembly protein FliH/Type III secretion system HrpE" evidence="10">
    <location>
        <begin position="85"/>
        <end position="204"/>
    </location>
</feature>
<dbReference type="NCBIfam" id="NF009925">
    <property type="entry name" value="PRK13386.1"/>
    <property type="match status" value="1"/>
</dbReference>
<evidence type="ECO:0000313" key="11">
    <source>
        <dbReference type="EMBL" id="KZE31737.1"/>
    </source>
</evidence>
<keyword evidence="7" id="KW-1005">Bacterial flagellum biogenesis</keyword>
<proteinExistence type="inferred from homology"/>
<keyword evidence="11" id="KW-0282">Flagellum</keyword>
<protein>
    <recommendedName>
        <fullName evidence="4">Flagellar assembly protein FliH</fullName>
    </recommendedName>
</protein>
<evidence type="ECO:0000256" key="5">
    <source>
        <dbReference type="ARBA" id="ARBA00022448"/>
    </source>
</evidence>
<dbReference type="GO" id="GO:0071973">
    <property type="term" value="P:bacterial-type flagellum-dependent cell motility"/>
    <property type="evidence" value="ECO:0007669"/>
    <property type="project" value="InterPro"/>
</dbReference>
<dbReference type="GO" id="GO:0005829">
    <property type="term" value="C:cytosol"/>
    <property type="evidence" value="ECO:0007669"/>
    <property type="project" value="TreeGrafter"/>
</dbReference>
<evidence type="ECO:0000256" key="8">
    <source>
        <dbReference type="ARBA" id="ARBA00022927"/>
    </source>
</evidence>
<keyword evidence="11" id="KW-0969">Cilium</keyword>
<gene>
    <name evidence="11" type="primary">fliH</name>
    <name evidence="11" type="ORF">AVW16_00705</name>
</gene>
<comment type="similarity">
    <text evidence="3">Belongs to the FliH family.</text>
</comment>
<dbReference type="PRINTS" id="PR01003">
    <property type="entry name" value="FLGFLIH"/>
</dbReference>
<dbReference type="GO" id="GO:0044781">
    <property type="term" value="P:bacterial-type flagellum organization"/>
    <property type="evidence" value="ECO:0007669"/>
    <property type="project" value="UniProtKB-KW"/>
</dbReference>
<evidence type="ECO:0000256" key="6">
    <source>
        <dbReference type="ARBA" id="ARBA00022490"/>
    </source>
</evidence>
<evidence type="ECO:0000259" key="10">
    <source>
        <dbReference type="Pfam" id="PF02108"/>
    </source>
</evidence>
<keyword evidence="8" id="KW-0653">Protein transport</keyword>
<accession>A0A163CFD4</accession>
<evidence type="ECO:0000256" key="9">
    <source>
        <dbReference type="ARBA" id="ARBA00023225"/>
    </source>
</evidence>
<name>A0A163CFD4_9NEIS</name>
<reference evidence="12" key="1">
    <citation type="submission" date="2016-01" db="EMBL/GenBank/DDBJ databases">
        <title>Draft genome of Chromobacterium sp. F49.</title>
        <authorList>
            <person name="Hong K.W."/>
        </authorList>
    </citation>
    <scope>NUCLEOTIDE SEQUENCE [LARGE SCALE GENOMIC DNA]</scope>
    <source>
        <strain evidence="12">CN10</strain>
    </source>
</reference>
<dbReference type="InterPro" id="IPR000563">
    <property type="entry name" value="Flag_FliH"/>
</dbReference>
<dbReference type="PANTHER" id="PTHR34982:SF1">
    <property type="entry name" value="FLAGELLAR ASSEMBLY PROTEIN FLIH"/>
    <property type="match status" value="1"/>
</dbReference>
<dbReference type="GO" id="GO:0003774">
    <property type="term" value="F:cytoskeletal motor activity"/>
    <property type="evidence" value="ECO:0007669"/>
    <property type="project" value="InterPro"/>
</dbReference>
<keyword evidence="5" id="KW-0813">Transport</keyword>
<dbReference type="AlphaFoldDB" id="A0A163CFD4"/>
<keyword evidence="6" id="KW-0963">Cytoplasm</keyword>